<comment type="caution">
    <text evidence="3">The sequence shown here is derived from an EMBL/GenBank/DDBJ whole genome shotgun (WGS) entry which is preliminary data.</text>
</comment>
<dbReference type="InParanoid" id="A0A409YDG2"/>
<dbReference type="AlphaFoldDB" id="A0A409YDG2"/>
<proteinExistence type="predicted"/>
<accession>A0A409YDG2</accession>
<organism evidence="3 4">
    <name type="scientific">Gymnopilus dilepis</name>
    <dbReference type="NCBI Taxonomy" id="231916"/>
    <lineage>
        <taxon>Eukaryota</taxon>
        <taxon>Fungi</taxon>
        <taxon>Dikarya</taxon>
        <taxon>Basidiomycota</taxon>
        <taxon>Agaricomycotina</taxon>
        <taxon>Agaricomycetes</taxon>
        <taxon>Agaricomycetidae</taxon>
        <taxon>Agaricales</taxon>
        <taxon>Agaricineae</taxon>
        <taxon>Hymenogastraceae</taxon>
        <taxon>Gymnopilus</taxon>
    </lineage>
</organism>
<keyword evidence="1" id="KW-0175">Coiled coil</keyword>
<reference evidence="3 4" key="1">
    <citation type="journal article" date="2018" name="Evol. Lett.">
        <title>Horizontal gene cluster transfer increased hallucinogenic mushroom diversity.</title>
        <authorList>
            <person name="Reynolds H.T."/>
            <person name="Vijayakumar V."/>
            <person name="Gluck-Thaler E."/>
            <person name="Korotkin H.B."/>
            <person name="Matheny P.B."/>
            <person name="Slot J.C."/>
        </authorList>
    </citation>
    <scope>NUCLEOTIDE SEQUENCE [LARGE SCALE GENOMIC DNA]</scope>
    <source>
        <strain evidence="3 4">SRW20</strain>
    </source>
</reference>
<dbReference type="GO" id="GO:0005778">
    <property type="term" value="C:peroxisomal membrane"/>
    <property type="evidence" value="ECO:0007669"/>
    <property type="project" value="InterPro"/>
</dbReference>
<evidence type="ECO:0000313" key="3">
    <source>
        <dbReference type="EMBL" id="PPR01063.1"/>
    </source>
</evidence>
<dbReference type="PANTHER" id="PTHR28080">
    <property type="entry name" value="PEROXISOMAL BIOGENESIS FACTOR 3"/>
    <property type="match status" value="1"/>
</dbReference>
<feature type="region of interest" description="Disordered" evidence="2">
    <location>
        <begin position="236"/>
        <end position="281"/>
    </location>
</feature>
<feature type="compositionally biased region" description="Polar residues" evidence="2">
    <location>
        <begin position="184"/>
        <end position="194"/>
    </location>
</feature>
<dbReference type="Pfam" id="PF04882">
    <property type="entry name" value="Peroxin-3"/>
    <property type="match status" value="1"/>
</dbReference>
<evidence type="ECO:0000256" key="1">
    <source>
        <dbReference type="SAM" id="Coils"/>
    </source>
</evidence>
<feature type="compositionally biased region" description="Low complexity" evidence="2">
    <location>
        <begin position="594"/>
        <end position="609"/>
    </location>
</feature>
<dbReference type="Proteomes" id="UP000284706">
    <property type="component" value="Unassembled WGS sequence"/>
</dbReference>
<dbReference type="STRING" id="231916.A0A409YDG2"/>
<dbReference type="OrthoDB" id="45930at2759"/>
<feature type="compositionally biased region" description="Basic and acidic residues" evidence="2">
    <location>
        <begin position="169"/>
        <end position="183"/>
    </location>
</feature>
<sequence>MSERQGRSSVLRNVAYGLVKTSAVVGSFYAVRGYMRDRLEEVKVKMEDEEKAKDVLRTRFQQTQQDTSYTVLALMPTLSAQVMQHMDVDALTRELQARSRARTSRHIENDTGRTSQPSQSQDVAIHSSSRPPSNVSSSVDIVSPGLVYPPNPYPVTTSVINLSNANQHHQHDLDTDARSDADSVSHTTTHSSGASELGAEDAQSPATTNSMTGISSSFVSESGSVSRSWVVDSSLASASEPRSSVDRSRSPAAASVSNSEQMSESMVSIATNTSSADSEMNIGINDTRSKAELWNEVKMLTLTRTLTTLYSSTLLCLFTTLQLTILARGRYVSSVLAQSREERRREKLESEMPTVTGLIMRSFILPTPSPGRDAHAGALEKVMGTLEECFAASDEDDEDLDLSTPEDISMLGLDRIWDRKRRQDDEEEGWGFGWRSSTDRKGKGKAPVRPSQSASLRSKKAEVEIPWTGEITEDLENKYLTMSWWLLHVGWKDVGERVRRGVEEVFDGVSLKTKLAASDLHRLLSDVRRRVEYEITFEGNEKRTNFLSSLLPPTPETIHHVLTQGGYAPPVPELDPFHTQLGLDWEMDFHLGQSVTRTSQEPSSSSSTSRPRRKQGHERTVSDVSEKSTSLESSQLSYNFVNSPAMALSTRVDKPSHPQQQLAPQETQYLAASTFPPQPPSSSLLDPPFLSLLEETRNVLSSPDFIRVLEVCLDRAMEVLFESLDKNIFSRTDEGEAGNHEVEQRIRLAGLLPGLARWSQLALDGLPNELVDKILDLREVSCLSAIVLARYEEKFRP</sequence>
<feature type="region of interest" description="Disordered" evidence="2">
    <location>
        <begin position="594"/>
        <end position="636"/>
    </location>
</feature>
<feature type="compositionally biased region" description="Basic and acidic residues" evidence="2">
    <location>
        <begin position="617"/>
        <end position="626"/>
    </location>
</feature>
<protein>
    <recommendedName>
        <fullName evidence="5">Peroxin-3</fullName>
    </recommendedName>
</protein>
<dbReference type="EMBL" id="NHYE01000968">
    <property type="protein sequence ID" value="PPR01063.1"/>
    <property type="molecule type" value="Genomic_DNA"/>
</dbReference>
<feature type="compositionally biased region" description="Polar residues" evidence="2">
    <location>
        <begin position="112"/>
        <end position="122"/>
    </location>
</feature>
<feature type="compositionally biased region" description="Polar residues" evidence="2">
    <location>
        <begin position="255"/>
        <end position="278"/>
    </location>
</feature>
<dbReference type="GO" id="GO:0045046">
    <property type="term" value="P:protein import into peroxisome membrane"/>
    <property type="evidence" value="ECO:0007669"/>
    <property type="project" value="TreeGrafter"/>
</dbReference>
<evidence type="ECO:0008006" key="5">
    <source>
        <dbReference type="Google" id="ProtNLM"/>
    </source>
</evidence>
<feature type="region of interest" description="Disordered" evidence="2">
    <location>
        <begin position="428"/>
        <end position="457"/>
    </location>
</feature>
<dbReference type="InterPro" id="IPR006966">
    <property type="entry name" value="Peroxin-3"/>
</dbReference>
<keyword evidence="4" id="KW-1185">Reference proteome</keyword>
<feature type="compositionally biased region" description="Polar residues" evidence="2">
    <location>
        <begin position="627"/>
        <end position="636"/>
    </location>
</feature>
<feature type="compositionally biased region" description="Low complexity" evidence="2">
    <location>
        <begin position="127"/>
        <end position="138"/>
    </location>
</feature>
<feature type="coiled-coil region" evidence="1">
    <location>
        <begin position="39"/>
        <end position="66"/>
    </location>
</feature>
<dbReference type="GO" id="GO:0030674">
    <property type="term" value="F:protein-macromolecule adaptor activity"/>
    <property type="evidence" value="ECO:0007669"/>
    <property type="project" value="TreeGrafter"/>
</dbReference>
<feature type="region of interest" description="Disordered" evidence="2">
    <location>
        <begin position="167"/>
        <end position="214"/>
    </location>
</feature>
<feature type="compositionally biased region" description="Polar residues" evidence="2">
    <location>
        <begin position="204"/>
        <end position="214"/>
    </location>
</feature>
<feature type="region of interest" description="Disordered" evidence="2">
    <location>
        <begin position="96"/>
        <end position="138"/>
    </location>
</feature>
<evidence type="ECO:0000256" key="2">
    <source>
        <dbReference type="SAM" id="MobiDB-lite"/>
    </source>
</evidence>
<evidence type="ECO:0000313" key="4">
    <source>
        <dbReference type="Proteomes" id="UP000284706"/>
    </source>
</evidence>
<gene>
    <name evidence="3" type="ORF">CVT26_016010</name>
</gene>
<dbReference type="PANTHER" id="PTHR28080:SF1">
    <property type="entry name" value="PEROXISOMAL BIOGENESIS FACTOR 3"/>
    <property type="match status" value="1"/>
</dbReference>
<name>A0A409YDG2_9AGAR</name>